<dbReference type="InterPro" id="IPR047715">
    <property type="entry name" value="EboA_dom"/>
</dbReference>
<proteinExistence type="predicted"/>
<name>A0A917ZP41_9ACTN</name>
<dbReference type="NCBIfam" id="NF035938">
    <property type="entry name" value="EboA_domain"/>
    <property type="match status" value="1"/>
</dbReference>
<evidence type="ECO:0000313" key="2">
    <source>
        <dbReference type="Proteomes" id="UP000641932"/>
    </source>
</evidence>
<gene>
    <name evidence="1" type="ORF">GCM10012280_26470</name>
</gene>
<dbReference type="AlphaFoldDB" id="A0A917ZP41"/>
<reference evidence="1" key="1">
    <citation type="journal article" date="2014" name="Int. J. Syst. Evol. Microbiol.">
        <title>Complete genome sequence of Corynebacterium casei LMG S-19264T (=DSM 44701T), isolated from a smear-ripened cheese.</title>
        <authorList>
            <consortium name="US DOE Joint Genome Institute (JGI-PGF)"/>
            <person name="Walter F."/>
            <person name="Albersmeier A."/>
            <person name="Kalinowski J."/>
            <person name="Ruckert C."/>
        </authorList>
    </citation>
    <scope>NUCLEOTIDE SEQUENCE</scope>
    <source>
        <strain evidence="1">CGMCC 4.7201</strain>
    </source>
</reference>
<dbReference type="RefSeq" id="WP_189131823.1">
    <property type="nucleotide sequence ID" value="NZ_BMMS01000010.1"/>
</dbReference>
<evidence type="ECO:0000313" key="1">
    <source>
        <dbReference type="EMBL" id="GGO87613.1"/>
    </source>
</evidence>
<protein>
    <recommendedName>
        <fullName evidence="3">Sugar phosphate isomerase</fullName>
    </recommendedName>
</protein>
<organism evidence="1 2">
    <name type="scientific">Wenjunlia tyrosinilytica</name>
    <dbReference type="NCBI Taxonomy" id="1544741"/>
    <lineage>
        <taxon>Bacteria</taxon>
        <taxon>Bacillati</taxon>
        <taxon>Actinomycetota</taxon>
        <taxon>Actinomycetes</taxon>
        <taxon>Kitasatosporales</taxon>
        <taxon>Streptomycetaceae</taxon>
        <taxon>Wenjunlia</taxon>
    </lineage>
</organism>
<comment type="caution">
    <text evidence="1">The sequence shown here is derived from an EMBL/GenBank/DDBJ whole genome shotgun (WGS) entry which is preliminary data.</text>
</comment>
<keyword evidence="2" id="KW-1185">Reference proteome</keyword>
<evidence type="ECO:0008006" key="3">
    <source>
        <dbReference type="Google" id="ProtNLM"/>
    </source>
</evidence>
<accession>A0A917ZP41</accession>
<sequence>MTASPLLTELAGRLPARARNWLDGTAPRLLEDSALVDPALVDEVFPLVGRCCGRDPLPGHGWARGWTTDDAVRTLLLSGLPWSRSTLAAALTRLYRQGDASERRGVLRALHPLDEHRDLGAMALPIVEDALRTHDPRLITAALGDYAARHLGAHAYRQAVLKCVFTGIPLADVRGLDERADAELTRMLADYAHERLAAGREVPPDVRSLIRAAHPELLEEPARCASSTRTSI</sequence>
<reference evidence="1" key="2">
    <citation type="submission" date="2020-09" db="EMBL/GenBank/DDBJ databases">
        <authorList>
            <person name="Sun Q."/>
            <person name="Zhou Y."/>
        </authorList>
    </citation>
    <scope>NUCLEOTIDE SEQUENCE</scope>
    <source>
        <strain evidence="1">CGMCC 4.7201</strain>
    </source>
</reference>
<dbReference type="EMBL" id="BMMS01000010">
    <property type="protein sequence ID" value="GGO87613.1"/>
    <property type="molecule type" value="Genomic_DNA"/>
</dbReference>
<dbReference type="Proteomes" id="UP000641932">
    <property type="component" value="Unassembled WGS sequence"/>
</dbReference>